<dbReference type="Proteomes" id="UP000887575">
    <property type="component" value="Unassembled WGS sequence"/>
</dbReference>
<evidence type="ECO:0000256" key="1">
    <source>
        <dbReference type="ARBA" id="ARBA00008848"/>
    </source>
</evidence>
<dbReference type="InterPro" id="IPR006599">
    <property type="entry name" value="CARP_motif"/>
</dbReference>
<dbReference type="SMART" id="SM00673">
    <property type="entry name" value="CARP"/>
    <property type="match status" value="2"/>
</dbReference>
<dbReference type="PANTHER" id="PTHR15440">
    <property type="entry name" value="XRP2 PROTEIN"/>
    <property type="match status" value="1"/>
</dbReference>
<dbReference type="SUPFAM" id="SSF69340">
    <property type="entry name" value="C-terminal domain of adenylylcyclase associated protein"/>
    <property type="match status" value="1"/>
</dbReference>
<dbReference type="Pfam" id="PF07986">
    <property type="entry name" value="TBCC"/>
    <property type="match status" value="1"/>
</dbReference>
<dbReference type="InterPro" id="IPR039093">
    <property type="entry name" value="XRP2"/>
</dbReference>
<dbReference type="AlphaFoldDB" id="A0AAF3FII4"/>
<dbReference type="GO" id="GO:1990075">
    <property type="term" value="C:periciliary membrane compartment"/>
    <property type="evidence" value="ECO:0007669"/>
    <property type="project" value="TreeGrafter"/>
</dbReference>
<keyword evidence="4" id="KW-1185">Reference proteome</keyword>
<dbReference type="InterPro" id="IPR036223">
    <property type="entry name" value="CAP_C_sf"/>
</dbReference>
<name>A0AAF3FII4_9BILA</name>
<dbReference type="PANTHER" id="PTHR15440:SF0">
    <property type="entry name" value="PROTEIN XRP2"/>
    <property type="match status" value="1"/>
</dbReference>
<dbReference type="GO" id="GO:0000166">
    <property type="term" value="F:nucleotide binding"/>
    <property type="evidence" value="ECO:0007669"/>
    <property type="project" value="UniProtKB-KW"/>
</dbReference>
<protein>
    <recommendedName>
        <fullName evidence="3">C-CAP/cofactor C-like domain-containing protein</fullName>
    </recommendedName>
</protein>
<evidence type="ECO:0000256" key="2">
    <source>
        <dbReference type="ARBA" id="ARBA00022741"/>
    </source>
</evidence>
<evidence type="ECO:0000259" key="3">
    <source>
        <dbReference type="PROSITE" id="PS51329"/>
    </source>
</evidence>
<organism evidence="4 5">
    <name type="scientific">Mesorhabditis belari</name>
    <dbReference type="NCBI Taxonomy" id="2138241"/>
    <lineage>
        <taxon>Eukaryota</taxon>
        <taxon>Metazoa</taxon>
        <taxon>Ecdysozoa</taxon>
        <taxon>Nematoda</taxon>
        <taxon>Chromadorea</taxon>
        <taxon>Rhabditida</taxon>
        <taxon>Rhabditina</taxon>
        <taxon>Rhabditomorpha</taxon>
        <taxon>Rhabditoidea</taxon>
        <taxon>Rhabditidae</taxon>
        <taxon>Mesorhabditinae</taxon>
        <taxon>Mesorhabditis</taxon>
    </lineage>
</organism>
<reference evidence="5" key="1">
    <citation type="submission" date="2024-02" db="UniProtKB">
        <authorList>
            <consortium name="WormBaseParasite"/>
        </authorList>
    </citation>
    <scope>IDENTIFICATION</scope>
</reference>
<dbReference type="InterPro" id="IPR012945">
    <property type="entry name" value="Tubulin-bd_cofactor_C_dom"/>
</dbReference>
<sequence length="354" mass="39791">MPSWICCSMKNVRANREDAYKIANTENPEQLTEPAPSTMKYTWEKHNDVDVSKYKIANAENVLEIRSEIGGQQFLIENCKNSAILLLDHSATVTVDDCTNCLIVIGPCAGSVFLRDSNDCTVWAVCQQFRTRDCNTLTLALHCATQPIIENSRPITFHPIYLDFPLISEQMLNARLSPFSNNANSVHDFTPDKYVPNYKHSTKALLPKPPLSLLLPSKDQLSFEANTSFFVVSPPSEDDSQLSILYSTQRDGELIEIFFQRCLSMLSLVRREAILCVGTRDVLATRADLENCLDTCPEFNSGHLVAVYLCCSSTKAIQLIDEIVGGDQWRIVPHSFQETFRKNVDRLNLTSLSV</sequence>
<keyword evidence="2" id="KW-0547">Nucleotide-binding</keyword>
<dbReference type="GO" id="GO:0006892">
    <property type="term" value="P:post-Golgi vesicle-mediated transport"/>
    <property type="evidence" value="ECO:0007669"/>
    <property type="project" value="TreeGrafter"/>
</dbReference>
<dbReference type="GO" id="GO:0005096">
    <property type="term" value="F:GTPase activator activity"/>
    <property type="evidence" value="ECO:0007669"/>
    <property type="project" value="InterPro"/>
</dbReference>
<dbReference type="GO" id="GO:0005929">
    <property type="term" value="C:cilium"/>
    <property type="evidence" value="ECO:0007669"/>
    <property type="project" value="TreeGrafter"/>
</dbReference>
<comment type="similarity">
    <text evidence="1">Belongs to the TBCC family.</text>
</comment>
<dbReference type="Gene3D" id="2.160.20.70">
    <property type="match status" value="1"/>
</dbReference>
<evidence type="ECO:0000313" key="4">
    <source>
        <dbReference type="Proteomes" id="UP000887575"/>
    </source>
</evidence>
<feature type="domain" description="C-CAP/cofactor C-like" evidence="3">
    <location>
        <begin position="34"/>
        <end position="191"/>
    </location>
</feature>
<dbReference type="InterPro" id="IPR016098">
    <property type="entry name" value="CAP/MinC_C"/>
</dbReference>
<dbReference type="InterPro" id="IPR017901">
    <property type="entry name" value="C-CAP_CF_C-like"/>
</dbReference>
<accession>A0AAF3FII4</accession>
<proteinExistence type="inferred from homology"/>
<dbReference type="PROSITE" id="PS51329">
    <property type="entry name" value="C_CAP_COFACTOR_C"/>
    <property type="match status" value="1"/>
</dbReference>
<dbReference type="WBParaSite" id="MBELARI_LOCUS6637.1">
    <property type="protein sequence ID" value="MBELARI_LOCUS6637.1"/>
    <property type="gene ID" value="MBELARI_LOCUS6637"/>
</dbReference>
<evidence type="ECO:0000313" key="5">
    <source>
        <dbReference type="WBParaSite" id="MBELARI_LOCUS6637.1"/>
    </source>
</evidence>